<feature type="compositionally biased region" description="Basic and acidic residues" evidence="1">
    <location>
        <begin position="29"/>
        <end position="47"/>
    </location>
</feature>
<evidence type="ECO:0000256" key="1">
    <source>
        <dbReference type="SAM" id="MobiDB-lite"/>
    </source>
</evidence>
<feature type="region of interest" description="Disordered" evidence="1">
    <location>
        <begin position="1"/>
        <end position="63"/>
    </location>
</feature>
<gene>
    <name evidence="2" type="ORF">Tco_1028240</name>
</gene>
<proteinExistence type="predicted"/>
<reference evidence="2" key="1">
    <citation type="journal article" date="2022" name="Int. J. Mol. Sci.">
        <title>Draft Genome of Tanacetum Coccineum: Genomic Comparison of Closely Related Tanacetum-Family Plants.</title>
        <authorList>
            <person name="Yamashiro T."/>
            <person name="Shiraishi A."/>
            <person name="Nakayama K."/>
            <person name="Satake H."/>
        </authorList>
    </citation>
    <scope>NUCLEOTIDE SEQUENCE</scope>
</reference>
<comment type="caution">
    <text evidence="2">The sequence shown here is derived from an EMBL/GenBank/DDBJ whole genome shotgun (WGS) entry which is preliminary data.</text>
</comment>
<sequence length="102" mass="11394">MISMMLRLVFPPRRGTDKTNITRKPSKTGKHEHGNQKSTKEAKDSKPKPRKVNYGQASVKESKEAQEKLGFALIDLIKEAHMSLSRIAKLAIRVSSIVIQGP</sequence>
<evidence type="ECO:0000313" key="2">
    <source>
        <dbReference type="EMBL" id="GJT68954.1"/>
    </source>
</evidence>
<dbReference type="Proteomes" id="UP001151760">
    <property type="component" value="Unassembled WGS sequence"/>
</dbReference>
<organism evidence="2 3">
    <name type="scientific">Tanacetum coccineum</name>
    <dbReference type="NCBI Taxonomy" id="301880"/>
    <lineage>
        <taxon>Eukaryota</taxon>
        <taxon>Viridiplantae</taxon>
        <taxon>Streptophyta</taxon>
        <taxon>Embryophyta</taxon>
        <taxon>Tracheophyta</taxon>
        <taxon>Spermatophyta</taxon>
        <taxon>Magnoliopsida</taxon>
        <taxon>eudicotyledons</taxon>
        <taxon>Gunneridae</taxon>
        <taxon>Pentapetalae</taxon>
        <taxon>asterids</taxon>
        <taxon>campanulids</taxon>
        <taxon>Asterales</taxon>
        <taxon>Asteraceae</taxon>
        <taxon>Asteroideae</taxon>
        <taxon>Anthemideae</taxon>
        <taxon>Anthemidinae</taxon>
        <taxon>Tanacetum</taxon>
    </lineage>
</organism>
<accession>A0ABQ5G0E7</accession>
<keyword evidence="3" id="KW-1185">Reference proteome</keyword>
<reference evidence="2" key="2">
    <citation type="submission" date="2022-01" db="EMBL/GenBank/DDBJ databases">
        <authorList>
            <person name="Yamashiro T."/>
            <person name="Shiraishi A."/>
            <person name="Satake H."/>
            <person name="Nakayama K."/>
        </authorList>
    </citation>
    <scope>NUCLEOTIDE SEQUENCE</scope>
</reference>
<dbReference type="EMBL" id="BQNB010017944">
    <property type="protein sequence ID" value="GJT68954.1"/>
    <property type="molecule type" value="Genomic_DNA"/>
</dbReference>
<protein>
    <submittedName>
        <fullName evidence="2">Uncharacterized protein</fullName>
    </submittedName>
</protein>
<evidence type="ECO:0000313" key="3">
    <source>
        <dbReference type="Proteomes" id="UP001151760"/>
    </source>
</evidence>
<name>A0ABQ5G0E7_9ASTR</name>